<reference evidence="3 4" key="1">
    <citation type="journal article" date="2024" name="Nat. Commun.">
        <title>Phylogenomics reveals the evolutionary origins of lichenization in chlorophyte algae.</title>
        <authorList>
            <person name="Puginier C."/>
            <person name="Libourel C."/>
            <person name="Otte J."/>
            <person name="Skaloud P."/>
            <person name="Haon M."/>
            <person name="Grisel S."/>
            <person name="Petersen M."/>
            <person name="Berrin J.G."/>
            <person name="Delaux P.M."/>
            <person name="Dal Grande F."/>
            <person name="Keller J."/>
        </authorList>
    </citation>
    <scope>NUCLEOTIDE SEQUENCE [LARGE SCALE GENOMIC DNA]</scope>
    <source>
        <strain evidence="3 4">SAG 2036</strain>
    </source>
</reference>
<organism evidence="3 4">
    <name type="scientific">Symbiochloris irregularis</name>
    <dbReference type="NCBI Taxonomy" id="706552"/>
    <lineage>
        <taxon>Eukaryota</taxon>
        <taxon>Viridiplantae</taxon>
        <taxon>Chlorophyta</taxon>
        <taxon>core chlorophytes</taxon>
        <taxon>Trebouxiophyceae</taxon>
        <taxon>Trebouxiales</taxon>
        <taxon>Trebouxiaceae</taxon>
        <taxon>Symbiochloris</taxon>
    </lineage>
</organism>
<feature type="region of interest" description="Disordered" evidence="1">
    <location>
        <begin position="443"/>
        <end position="470"/>
    </location>
</feature>
<dbReference type="PANTHER" id="PTHR12136">
    <property type="entry name" value="ENHANCED DISEASE RESISTANCE-RELATED"/>
    <property type="match status" value="1"/>
</dbReference>
<dbReference type="Gene3D" id="3.30.530.20">
    <property type="match status" value="1"/>
</dbReference>
<dbReference type="InterPro" id="IPR045096">
    <property type="entry name" value="EDR2-like"/>
</dbReference>
<feature type="compositionally biased region" description="Polar residues" evidence="1">
    <location>
        <begin position="684"/>
        <end position="699"/>
    </location>
</feature>
<dbReference type="InterPro" id="IPR009769">
    <property type="entry name" value="EDR2_C"/>
</dbReference>
<feature type="domain" description="Protein ENHANCED DISEASE RESISTANCE 2 C-terminal" evidence="2">
    <location>
        <begin position="498"/>
        <end position="582"/>
    </location>
</feature>
<dbReference type="InterPro" id="IPR023393">
    <property type="entry name" value="START-like_dom_sf"/>
</dbReference>
<proteinExistence type="predicted"/>
<feature type="compositionally biased region" description="Low complexity" evidence="1">
    <location>
        <begin position="634"/>
        <end position="670"/>
    </location>
</feature>
<evidence type="ECO:0000313" key="4">
    <source>
        <dbReference type="Proteomes" id="UP001465755"/>
    </source>
</evidence>
<dbReference type="Proteomes" id="UP001465755">
    <property type="component" value="Unassembled WGS sequence"/>
</dbReference>
<feature type="region of interest" description="Disordered" evidence="1">
    <location>
        <begin position="587"/>
        <end position="722"/>
    </location>
</feature>
<dbReference type="AlphaFoldDB" id="A0AAW1PHM1"/>
<gene>
    <name evidence="3" type="ORF">WJX73_005387</name>
</gene>
<sequence length="850" mass="93165">MAAAIRKRTSGNSRMKRSPSLLSQEDEIIIQGWMVRDGTGKGANPCRRYFALTSLKLIAAHDDRLEKVQKSYGLHRGCILTEVHMHHFTLTGETAIPMLGLYRRMTALKTALPSFTIWWPKNHIFASDGLRIGHEDEREVHRWRLKLQQALNRMCGEASPPLSPELPDHLEATDEVSTQSQQQEKREAEGLPAPPDAVQLAPPWEQHDARQWADYQHSNGIAVFRELEGEGTEHAESGKGPGGAFMMSCSLRSSPRHAFEVLISRKVSIMKYAMTRISTLDLDDSTRLIHAHLKASGIANWLCSPRYLVVRQSWRYDSEEGSYTVLYHSQEEDQPIQPPPGAASPWWNRAVLSKVVGAGFTISPLQPQFRHGLESHECLVTMVWNIDLGGFLSPNSYLSTLFRPLAQLMAWKFTGRIVQGLLCLRDYVEQDRFTLQPCNISQHTPMADDLPPEEMHETPSKPSRQAKEASSCRQETLRDLAEVTEATAAASTISRHVWSCPGAAAFKVRGAHYLRDKNKVPAGEPLFALASADLVQTPKPCHHIARHLASIRDSEAPFTFVVSIIIPGPPHRLLVMAWASNKAPPGFGGDKLGHSASSSSRTENHAHHAEPSSAGKSTTSAPSVGRYSLDASRQRPPSSHQSPQGGDVASPSHSGSPEPSPGSSSLSQQQGMGGRVLSLDAHTSRSGLEASSSQTRATENGSSSGHGNGCGEASSSPHAGSRPSEFERCLNVFLNGDDAERSRRFKLIPTVPTGSWVIKQSVGHTPVLLATKLKCHYYRGPRYFEVDVDVASSSMARSIVGRVSGTTTSLVVDMAFLLQGNAPAELPEHLLGSVRFSHLDLRTATPMDVH</sequence>
<evidence type="ECO:0000259" key="2">
    <source>
        <dbReference type="Pfam" id="PF07059"/>
    </source>
</evidence>
<feature type="region of interest" description="Disordered" evidence="1">
    <location>
        <begin position="156"/>
        <end position="198"/>
    </location>
</feature>
<dbReference type="SUPFAM" id="SSF55961">
    <property type="entry name" value="Bet v1-like"/>
    <property type="match status" value="1"/>
</dbReference>
<name>A0AAW1PHM1_9CHLO</name>
<feature type="region of interest" description="Disordered" evidence="1">
    <location>
        <begin position="1"/>
        <end position="20"/>
    </location>
</feature>
<evidence type="ECO:0000256" key="1">
    <source>
        <dbReference type="SAM" id="MobiDB-lite"/>
    </source>
</evidence>
<accession>A0AAW1PHM1</accession>
<feature type="compositionally biased region" description="Basic residues" evidence="1">
    <location>
        <begin position="1"/>
        <end position="17"/>
    </location>
</feature>
<protein>
    <recommendedName>
        <fullName evidence="2">Protein ENHANCED DISEASE RESISTANCE 2 C-terminal domain-containing protein</fullName>
    </recommendedName>
</protein>
<dbReference type="Pfam" id="PF07059">
    <property type="entry name" value="EDR2_C"/>
    <property type="match status" value="2"/>
</dbReference>
<feature type="domain" description="Protein ENHANCED DISEASE RESISTANCE 2 C-terminal" evidence="2">
    <location>
        <begin position="726"/>
        <end position="840"/>
    </location>
</feature>
<keyword evidence="4" id="KW-1185">Reference proteome</keyword>
<evidence type="ECO:0000313" key="3">
    <source>
        <dbReference type="EMBL" id="KAK9808352.1"/>
    </source>
</evidence>
<comment type="caution">
    <text evidence="3">The sequence shown here is derived from an EMBL/GenBank/DDBJ whole genome shotgun (WGS) entry which is preliminary data.</text>
</comment>
<dbReference type="EMBL" id="JALJOQ010000024">
    <property type="protein sequence ID" value="KAK9808352.1"/>
    <property type="molecule type" value="Genomic_DNA"/>
</dbReference>
<dbReference type="PANTHER" id="PTHR12136:SF41">
    <property type="entry name" value="PLECKSTRIN HOMOLOGY (PH) AND LIPID-BINDING START DOMAINS-CONTAINING PROTEIN"/>
    <property type="match status" value="1"/>
</dbReference>